<dbReference type="InterPro" id="IPR051806">
    <property type="entry name" value="HAD-like_SPP"/>
</dbReference>
<dbReference type="SUPFAM" id="SSF56784">
    <property type="entry name" value="HAD-like"/>
    <property type="match status" value="1"/>
</dbReference>
<dbReference type="SFLD" id="SFLDS00003">
    <property type="entry name" value="Haloacid_Dehalogenase"/>
    <property type="match status" value="1"/>
</dbReference>
<gene>
    <name evidence="2" type="ORF">DUNSADRAFT_9261</name>
</gene>
<dbReference type="InterPro" id="IPR006439">
    <property type="entry name" value="HAD-SF_hydro_IA"/>
</dbReference>
<dbReference type="Proteomes" id="UP000815325">
    <property type="component" value="Unassembled WGS sequence"/>
</dbReference>
<dbReference type="Gene3D" id="1.10.150.240">
    <property type="entry name" value="Putative phosphatase, domain 2"/>
    <property type="match status" value="1"/>
</dbReference>
<accession>A0ABQ7GHV6</accession>
<dbReference type="PANTHER" id="PTHR43481:SF4">
    <property type="entry name" value="GLYCEROL-1-PHOSPHATE PHOSPHOHYDROLASE 1-RELATED"/>
    <property type="match status" value="1"/>
</dbReference>
<proteinExistence type="predicted"/>
<evidence type="ECO:0000313" key="3">
    <source>
        <dbReference type="Proteomes" id="UP000815325"/>
    </source>
</evidence>
<dbReference type="PANTHER" id="PTHR43481">
    <property type="entry name" value="FRUCTOSE-1-PHOSPHATE PHOSPHATASE"/>
    <property type="match status" value="1"/>
</dbReference>
<comment type="caution">
    <text evidence="2">The sequence shown here is derived from an EMBL/GenBank/DDBJ whole genome shotgun (WGS) entry which is preliminary data.</text>
</comment>
<dbReference type="EMBL" id="MU069771">
    <property type="protein sequence ID" value="KAF5834187.1"/>
    <property type="molecule type" value="Genomic_DNA"/>
</dbReference>
<dbReference type="Pfam" id="PF00702">
    <property type="entry name" value="Hydrolase"/>
    <property type="match status" value="1"/>
</dbReference>
<sequence length="508" mass="54128">MMAKKWSREQALQHIKRARPSVQPNDGFLAQLDLFSEMRCSLDLEHPVYRMWCVEQVGMQREEEGWVDSDAFCTLPEDTQAASKEGCTLYRCRKCRRLVATSRQASKRISNERGQWVVPAFQLHMSKLDVMHPPRPLAAMATMALPRTTAYPNATFPPTAAAPVAAAGGRGATSSIMQGTPNGAGAVPQPAAATAAAHGSVSSTSQPMSNDAAATSTSQGEPNGDASTAATHCSISSTSQGVSNAAAAADSGHAVSMQRGGIAGNEEHSQQRVCRTAWFDTLVLDCDGVLVDSERASCEALRRSVLQVSGFDIPHTFPQDFYEVFGMDVRSCVAHYKQKFNRSDWEDVTAIAKAVQDAKEHHYKDLTEAGIAAFPGAAALIQRAKDLGMAVSVGSSGAPEKIHRNLSLSGLAPLLDPQHIVSAAYVAKGKPAPDVYLECLRRLGCTNPSKALIVEDAVNGLLAAKAAGAFAVGISNSLPGPVLHPHADLVVSHHDEIDFEHLNPNTST</sequence>
<dbReference type="SUPFAM" id="SSF52799">
    <property type="entry name" value="(Phosphotyrosine protein) phosphatases II"/>
    <property type="match status" value="1"/>
</dbReference>
<dbReference type="InterPro" id="IPR023214">
    <property type="entry name" value="HAD_sf"/>
</dbReference>
<evidence type="ECO:0000313" key="2">
    <source>
        <dbReference type="EMBL" id="KAF5834187.1"/>
    </source>
</evidence>
<dbReference type="NCBIfam" id="TIGR01509">
    <property type="entry name" value="HAD-SF-IA-v3"/>
    <property type="match status" value="1"/>
</dbReference>
<reference evidence="2" key="1">
    <citation type="submission" date="2017-08" db="EMBL/GenBank/DDBJ databases">
        <authorList>
            <person name="Polle J.E."/>
            <person name="Barry K."/>
            <person name="Cushman J."/>
            <person name="Schmutz J."/>
            <person name="Tran D."/>
            <person name="Hathwaick L.T."/>
            <person name="Yim W.C."/>
            <person name="Jenkins J."/>
            <person name="Mckie-Krisberg Z.M."/>
            <person name="Prochnik S."/>
            <person name="Lindquist E."/>
            <person name="Dockter R.B."/>
            <person name="Adam C."/>
            <person name="Molina H."/>
            <person name="Bunkerborg J."/>
            <person name="Jin E."/>
            <person name="Buchheim M."/>
            <person name="Magnuson J."/>
        </authorList>
    </citation>
    <scope>NUCLEOTIDE SEQUENCE</scope>
    <source>
        <strain evidence="2">CCAP 19/18</strain>
    </source>
</reference>
<protein>
    <submittedName>
        <fullName evidence="2">HAD-like domain-containing protein</fullName>
    </submittedName>
</protein>
<dbReference type="SFLD" id="SFLDG01129">
    <property type="entry name" value="C1.5:_HAD__Beta-PGM__Phosphata"/>
    <property type="match status" value="1"/>
</dbReference>
<name>A0ABQ7GHV6_DUNSA</name>
<keyword evidence="3" id="KW-1185">Reference proteome</keyword>
<evidence type="ECO:0000256" key="1">
    <source>
        <dbReference type="SAM" id="MobiDB-lite"/>
    </source>
</evidence>
<dbReference type="InterPro" id="IPR023198">
    <property type="entry name" value="PGP-like_dom2"/>
</dbReference>
<feature type="compositionally biased region" description="Low complexity" evidence="1">
    <location>
        <begin position="184"/>
        <end position="205"/>
    </location>
</feature>
<feature type="region of interest" description="Disordered" evidence="1">
    <location>
        <begin position="171"/>
        <end position="235"/>
    </location>
</feature>
<dbReference type="InterPro" id="IPR036412">
    <property type="entry name" value="HAD-like_sf"/>
</dbReference>
<dbReference type="InterPro" id="IPR029021">
    <property type="entry name" value="Prot-tyrosine_phosphatase-like"/>
</dbReference>
<feature type="compositionally biased region" description="Polar residues" evidence="1">
    <location>
        <begin position="206"/>
        <end position="235"/>
    </location>
</feature>
<organism evidence="2 3">
    <name type="scientific">Dunaliella salina</name>
    <name type="common">Green alga</name>
    <name type="synonym">Protococcus salinus</name>
    <dbReference type="NCBI Taxonomy" id="3046"/>
    <lineage>
        <taxon>Eukaryota</taxon>
        <taxon>Viridiplantae</taxon>
        <taxon>Chlorophyta</taxon>
        <taxon>core chlorophytes</taxon>
        <taxon>Chlorophyceae</taxon>
        <taxon>CS clade</taxon>
        <taxon>Chlamydomonadales</taxon>
        <taxon>Dunaliellaceae</taxon>
        <taxon>Dunaliella</taxon>
    </lineage>
</organism>
<dbReference type="Gene3D" id="3.90.190.10">
    <property type="entry name" value="Protein tyrosine phosphatase superfamily"/>
    <property type="match status" value="1"/>
</dbReference>
<dbReference type="Gene3D" id="3.40.50.1000">
    <property type="entry name" value="HAD superfamily/HAD-like"/>
    <property type="match status" value="1"/>
</dbReference>